<organism evidence="1 2">
    <name type="scientific">Durusdinium trenchii</name>
    <dbReference type="NCBI Taxonomy" id="1381693"/>
    <lineage>
        <taxon>Eukaryota</taxon>
        <taxon>Sar</taxon>
        <taxon>Alveolata</taxon>
        <taxon>Dinophyceae</taxon>
        <taxon>Suessiales</taxon>
        <taxon>Symbiodiniaceae</taxon>
        <taxon>Durusdinium</taxon>
    </lineage>
</organism>
<reference evidence="1 2" key="1">
    <citation type="submission" date="2024-02" db="EMBL/GenBank/DDBJ databases">
        <authorList>
            <person name="Chen Y."/>
            <person name="Shah S."/>
            <person name="Dougan E. K."/>
            <person name="Thang M."/>
            <person name="Chan C."/>
        </authorList>
    </citation>
    <scope>NUCLEOTIDE SEQUENCE [LARGE SCALE GENOMIC DNA]</scope>
</reference>
<protein>
    <submittedName>
        <fullName evidence="1">Uncharacterized protein</fullName>
    </submittedName>
</protein>
<gene>
    <name evidence="1" type="ORF">CCMP2556_LOCUS7560</name>
</gene>
<proteinExistence type="predicted"/>
<name>A0ABP0IRP3_9DINO</name>
<accession>A0ABP0IRP3</accession>
<evidence type="ECO:0000313" key="2">
    <source>
        <dbReference type="Proteomes" id="UP001642484"/>
    </source>
</evidence>
<evidence type="ECO:0000313" key="1">
    <source>
        <dbReference type="EMBL" id="CAK9004119.1"/>
    </source>
</evidence>
<dbReference type="EMBL" id="CAXAMN010003336">
    <property type="protein sequence ID" value="CAK9004119.1"/>
    <property type="molecule type" value="Genomic_DNA"/>
</dbReference>
<sequence>MLCTWCFYTKPKQEHPQIGVLRASDGSMAVLGPDVMKQAEVFLNISSLLLVPDKEVRPELPASLRETAGTNHGSFLYLEPSKENFLYKHSNCWICGDWVEVVFEATVADLPQLGDDVTCSALVSIDNFSQPVPLTPSRHGLWRGSRFLPPTERLLVIFRVGEELCTHPKLPVRTLQRPLQVPNRGDGSVCGEVNVLRVADLAEAFCLGVPPEGAAHVCGSAALCGGALHGPRLTSSTKAVS</sequence>
<dbReference type="Proteomes" id="UP001642484">
    <property type="component" value="Unassembled WGS sequence"/>
</dbReference>
<keyword evidence="2" id="KW-1185">Reference proteome</keyword>
<comment type="caution">
    <text evidence="1">The sequence shown here is derived from an EMBL/GenBank/DDBJ whole genome shotgun (WGS) entry which is preliminary data.</text>
</comment>